<gene>
    <name evidence="2" type="ORF">ACAOBT_LOCUS4844</name>
</gene>
<accession>A0A9P0JYM6</accession>
<name>A0A9P0JYM6_ACAOB</name>
<evidence type="ECO:0000313" key="3">
    <source>
        <dbReference type="Proteomes" id="UP001152888"/>
    </source>
</evidence>
<dbReference type="AlphaFoldDB" id="A0A9P0JYM6"/>
<comment type="caution">
    <text evidence="2">The sequence shown here is derived from an EMBL/GenBank/DDBJ whole genome shotgun (WGS) entry which is preliminary data.</text>
</comment>
<keyword evidence="3" id="KW-1185">Reference proteome</keyword>
<sequence length="84" mass="10271">MPAIVMKTNYISNKNKTNKSQSHTKIHRTYQHMYTYTFQSNYIRVLYQTLRRRHCMRRARTPRLIIVFGFFNEFISNYIILSMS</sequence>
<dbReference type="Proteomes" id="UP001152888">
    <property type="component" value="Unassembled WGS sequence"/>
</dbReference>
<evidence type="ECO:0000313" key="2">
    <source>
        <dbReference type="EMBL" id="CAH1962756.1"/>
    </source>
</evidence>
<evidence type="ECO:0000256" key="1">
    <source>
        <dbReference type="SAM" id="Phobius"/>
    </source>
</evidence>
<protein>
    <submittedName>
        <fullName evidence="2">Uncharacterized protein</fullName>
    </submittedName>
</protein>
<keyword evidence="1" id="KW-0472">Membrane</keyword>
<proteinExistence type="predicted"/>
<feature type="transmembrane region" description="Helical" evidence="1">
    <location>
        <begin position="61"/>
        <end position="81"/>
    </location>
</feature>
<keyword evidence="1" id="KW-0812">Transmembrane</keyword>
<keyword evidence="1" id="KW-1133">Transmembrane helix</keyword>
<dbReference type="EMBL" id="CAKOFQ010006703">
    <property type="protein sequence ID" value="CAH1962756.1"/>
    <property type="molecule type" value="Genomic_DNA"/>
</dbReference>
<reference evidence="2" key="1">
    <citation type="submission" date="2022-03" db="EMBL/GenBank/DDBJ databases">
        <authorList>
            <person name="Sayadi A."/>
        </authorList>
    </citation>
    <scope>NUCLEOTIDE SEQUENCE</scope>
</reference>
<organism evidence="2 3">
    <name type="scientific">Acanthoscelides obtectus</name>
    <name type="common">Bean weevil</name>
    <name type="synonym">Bruchus obtectus</name>
    <dbReference type="NCBI Taxonomy" id="200917"/>
    <lineage>
        <taxon>Eukaryota</taxon>
        <taxon>Metazoa</taxon>
        <taxon>Ecdysozoa</taxon>
        <taxon>Arthropoda</taxon>
        <taxon>Hexapoda</taxon>
        <taxon>Insecta</taxon>
        <taxon>Pterygota</taxon>
        <taxon>Neoptera</taxon>
        <taxon>Endopterygota</taxon>
        <taxon>Coleoptera</taxon>
        <taxon>Polyphaga</taxon>
        <taxon>Cucujiformia</taxon>
        <taxon>Chrysomeloidea</taxon>
        <taxon>Chrysomelidae</taxon>
        <taxon>Bruchinae</taxon>
        <taxon>Bruchini</taxon>
        <taxon>Acanthoscelides</taxon>
    </lineage>
</organism>